<reference evidence="1 2" key="1">
    <citation type="journal article" date="2009" name="Environ. Microbiol.">
        <title>Genome sequence of Desulfobacterium autotrophicum HRM2, a marine sulfate reducer oxidizing organic carbon completely to carbon dioxide.</title>
        <authorList>
            <person name="Strittmatter A.W."/>
            <person name="Liesegang H."/>
            <person name="Rabus R."/>
            <person name="Decker I."/>
            <person name="Amann J."/>
            <person name="Andres S."/>
            <person name="Henne A."/>
            <person name="Fricke W.F."/>
            <person name="Martinez-Arias R."/>
            <person name="Bartels D."/>
            <person name="Goesmann A."/>
            <person name="Krause L."/>
            <person name="Puehler A."/>
            <person name="Klenk H.P."/>
            <person name="Richter M."/>
            <person name="Schuler M."/>
            <person name="Gloeckner F.O."/>
            <person name="Meyerdierks A."/>
            <person name="Gottschalk G."/>
            <person name="Amann R."/>
        </authorList>
    </citation>
    <scope>NUCLEOTIDE SEQUENCE [LARGE SCALE GENOMIC DNA]</scope>
    <source>
        <strain evidence="2">ATCC 43914 / DSM 3382 / HRM2</strain>
    </source>
</reference>
<evidence type="ECO:0000313" key="2">
    <source>
        <dbReference type="Proteomes" id="UP000000442"/>
    </source>
</evidence>
<organism evidence="1 2">
    <name type="scientific">Desulforapulum autotrophicum (strain ATCC 43914 / DSM 3382 / VKM B-1955 / HRM2)</name>
    <name type="common">Desulfobacterium autotrophicum</name>
    <dbReference type="NCBI Taxonomy" id="177437"/>
    <lineage>
        <taxon>Bacteria</taxon>
        <taxon>Pseudomonadati</taxon>
        <taxon>Thermodesulfobacteriota</taxon>
        <taxon>Desulfobacteria</taxon>
        <taxon>Desulfobacterales</taxon>
        <taxon>Desulfobacteraceae</taxon>
        <taxon>Desulforapulum</taxon>
    </lineage>
</organism>
<proteinExistence type="predicted"/>
<dbReference type="KEGG" id="dat:HRM2_19380"/>
<evidence type="ECO:0000313" key="1">
    <source>
        <dbReference type="EMBL" id="ACN15039.1"/>
    </source>
</evidence>
<accession>C0QC27</accession>
<dbReference type="EMBL" id="CP001087">
    <property type="protein sequence ID" value="ACN15039.1"/>
    <property type="molecule type" value="Genomic_DNA"/>
</dbReference>
<gene>
    <name evidence="1" type="ordered locus">HRM2_19380</name>
</gene>
<dbReference type="Proteomes" id="UP000000442">
    <property type="component" value="Chromosome"/>
</dbReference>
<dbReference type="OrthoDB" id="5421809at2"/>
<dbReference type="AlphaFoldDB" id="C0QC27"/>
<sequence>MVYQIKCAWCGKFIKTKEGPANSFALRMEKQGLPIISHGMCEACRKKVMDEIRSKDKGGKKND</sequence>
<name>C0QC27_DESAH</name>
<protein>
    <submittedName>
        <fullName evidence="1">Uncharacterized protein</fullName>
    </submittedName>
</protein>
<dbReference type="HOGENOM" id="CLU_2878456_0_0_7"/>
<keyword evidence="2" id="KW-1185">Reference proteome</keyword>
<dbReference type="STRING" id="177437.HRM2_19380"/>